<accession>A0ABX8UCH3</accession>
<sequence>MTRHLLARLDSLQGRRATRQTSLRDQITAKVKHGRHPTIHAVIMVSEEDDLWSFKRSPITKLCE</sequence>
<organism evidence="1 2">
    <name type="scientific">Nonomuraea coxensis DSM 45129</name>
    <dbReference type="NCBI Taxonomy" id="1122611"/>
    <lineage>
        <taxon>Bacteria</taxon>
        <taxon>Bacillati</taxon>
        <taxon>Actinomycetota</taxon>
        <taxon>Actinomycetes</taxon>
        <taxon>Streptosporangiales</taxon>
        <taxon>Streptosporangiaceae</taxon>
        <taxon>Nonomuraea</taxon>
    </lineage>
</organism>
<evidence type="ECO:0008006" key="3">
    <source>
        <dbReference type="Google" id="ProtNLM"/>
    </source>
</evidence>
<evidence type="ECO:0000313" key="1">
    <source>
        <dbReference type="EMBL" id="QYC45473.1"/>
    </source>
</evidence>
<proteinExistence type="predicted"/>
<evidence type="ECO:0000313" key="2">
    <source>
        <dbReference type="Proteomes" id="UP000824681"/>
    </source>
</evidence>
<reference evidence="1 2" key="1">
    <citation type="journal article" date="2021" name="ACS Chem. Biol.">
        <title>Genomic-Led Discovery of a Novel Glycopeptide Antibiotic by Nonomuraea coxensis DSM 45129.</title>
        <authorList>
            <person name="Yushchuk O."/>
            <person name="Vior N.M."/>
            <person name="Andreo-Vidal A."/>
            <person name="Berini F."/>
            <person name="Ruckert C."/>
            <person name="Busche T."/>
            <person name="Binda E."/>
            <person name="Kalinowski J."/>
            <person name="Truman A.W."/>
            <person name="Marinelli F."/>
        </authorList>
    </citation>
    <scope>NUCLEOTIDE SEQUENCE [LARGE SCALE GENOMIC DNA]</scope>
    <source>
        <strain evidence="1 2">DSM 45129</strain>
    </source>
</reference>
<name>A0ABX8UCH3_9ACTN</name>
<keyword evidence="2" id="KW-1185">Reference proteome</keyword>
<dbReference type="Proteomes" id="UP000824681">
    <property type="component" value="Chromosome"/>
</dbReference>
<dbReference type="EMBL" id="CP068985">
    <property type="protein sequence ID" value="QYC45473.1"/>
    <property type="molecule type" value="Genomic_DNA"/>
</dbReference>
<gene>
    <name evidence="1" type="ORF">Nocox_39650</name>
</gene>
<protein>
    <recommendedName>
        <fullName evidence="3">Transposase</fullName>
    </recommendedName>
</protein>